<dbReference type="AlphaFoldDB" id="A0A6H5H5U5"/>
<name>A0A6H5H5U5_9HEMI</name>
<accession>A0A6H5H5U5</accession>
<reference evidence="1 2" key="1">
    <citation type="submission" date="2020-02" db="EMBL/GenBank/DDBJ databases">
        <authorList>
            <person name="Ferguson B K."/>
        </authorList>
    </citation>
    <scope>NUCLEOTIDE SEQUENCE [LARGE SCALE GENOMIC DNA]</scope>
</reference>
<sequence length="56" mass="6308">MKHYPKLRYHDQLPSPTKYEHVLEGAQMECLRSASLSIRVSPLAAVTADLGTCTRH</sequence>
<evidence type="ECO:0000313" key="2">
    <source>
        <dbReference type="Proteomes" id="UP000479000"/>
    </source>
</evidence>
<feature type="non-terminal residue" evidence="1">
    <location>
        <position position="56"/>
    </location>
</feature>
<dbReference type="Proteomes" id="UP000479000">
    <property type="component" value="Unassembled WGS sequence"/>
</dbReference>
<proteinExistence type="predicted"/>
<keyword evidence="2" id="KW-1185">Reference proteome</keyword>
<evidence type="ECO:0000313" key="1">
    <source>
        <dbReference type="EMBL" id="CAB0008979.1"/>
    </source>
</evidence>
<dbReference type="EMBL" id="CADCXU010021242">
    <property type="protein sequence ID" value="CAB0008979.1"/>
    <property type="molecule type" value="Genomic_DNA"/>
</dbReference>
<gene>
    <name evidence="1" type="ORF">NTEN_LOCUS14176</name>
</gene>
<organism evidence="1 2">
    <name type="scientific">Nesidiocoris tenuis</name>
    <dbReference type="NCBI Taxonomy" id="355587"/>
    <lineage>
        <taxon>Eukaryota</taxon>
        <taxon>Metazoa</taxon>
        <taxon>Ecdysozoa</taxon>
        <taxon>Arthropoda</taxon>
        <taxon>Hexapoda</taxon>
        <taxon>Insecta</taxon>
        <taxon>Pterygota</taxon>
        <taxon>Neoptera</taxon>
        <taxon>Paraneoptera</taxon>
        <taxon>Hemiptera</taxon>
        <taxon>Heteroptera</taxon>
        <taxon>Panheteroptera</taxon>
        <taxon>Cimicomorpha</taxon>
        <taxon>Miridae</taxon>
        <taxon>Dicyphina</taxon>
        <taxon>Nesidiocoris</taxon>
    </lineage>
</organism>
<protein>
    <submittedName>
        <fullName evidence="1">Uncharacterized protein</fullName>
    </submittedName>
</protein>